<comment type="similarity">
    <text evidence="1">Belongs to the sel-1 family.</text>
</comment>
<evidence type="ECO:0000256" key="1">
    <source>
        <dbReference type="ARBA" id="ARBA00038101"/>
    </source>
</evidence>
<evidence type="ECO:0000259" key="2">
    <source>
        <dbReference type="PROSITE" id="PS50011"/>
    </source>
</evidence>
<dbReference type="Gene3D" id="1.25.40.10">
    <property type="entry name" value="Tetratricopeptide repeat domain"/>
    <property type="match status" value="2"/>
</dbReference>
<dbReference type="EMBL" id="PQFF01000155">
    <property type="protein sequence ID" value="RHZ78351.1"/>
    <property type="molecule type" value="Genomic_DNA"/>
</dbReference>
<dbReference type="STRING" id="1348612.A0A397IQW8"/>
<dbReference type="InterPro" id="IPR011990">
    <property type="entry name" value="TPR-like_helical_dom_sf"/>
</dbReference>
<keyword evidence="4" id="KW-1185">Reference proteome</keyword>
<proteinExistence type="inferred from homology"/>
<dbReference type="Pfam" id="PF07714">
    <property type="entry name" value="PK_Tyr_Ser-Thr"/>
    <property type="match status" value="1"/>
</dbReference>
<protein>
    <recommendedName>
        <fullName evidence="2">Protein kinase domain-containing protein</fullName>
    </recommendedName>
</protein>
<gene>
    <name evidence="3" type="ORF">Glove_165g132</name>
</gene>
<dbReference type="InterPro" id="IPR011009">
    <property type="entry name" value="Kinase-like_dom_sf"/>
</dbReference>
<comment type="caution">
    <text evidence="3">The sequence shown here is derived from an EMBL/GenBank/DDBJ whole genome shotgun (WGS) entry which is preliminary data.</text>
</comment>
<dbReference type="OrthoDB" id="2384430at2759"/>
<dbReference type="Proteomes" id="UP000266861">
    <property type="component" value="Unassembled WGS sequence"/>
</dbReference>
<dbReference type="SUPFAM" id="SSF81901">
    <property type="entry name" value="HCP-like"/>
    <property type="match status" value="2"/>
</dbReference>
<dbReference type="InterPro" id="IPR000719">
    <property type="entry name" value="Prot_kinase_dom"/>
</dbReference>
<sequence>MSQRKTNNNITINNNFKAIRTEYDEDIPFYHYLKFENVKLINKNGKNAYKAHIKKIVSQENTAVEVVALKYISLNNFINEVKRHRKLEINDNILKFYGITKLENSMNQMIVLEYANNGSLRQYLKINFQKLDWNIKLNLAKQIANVLMNLHDNNIIHGKLTSESILVHNGTIKLNDFSINYLKFLSTTVTIPIQYTDFRYLELFNKSLDIYSLGIILWEISNDGISPFENELIAKSSLPSPTPTNNNIIDLINETIVKITREKSIPGIPPKYKEIYTDCLKHHGNLRPKIFEIVNDLSEININSDVKNKSEKSNKEEISSNNFVATKIDDYNIIFIKKLFEFFINTFIILPKEMRPNSIKNYVREHNLNPVNVFHKMIRYPSHYWFTSLIGFFYQYGIGTVVDNQMAFKFFNLAANEKIYIKNISSNLLLRKFYDLNKEIGIVRIAHMYIDGIGVEKDSKKGFRICSKVADEGSNIALNSIAYCYDKGLGVEKNEEKAFELYLKSAKKGNIVALYNVCECYLDGTGIAKDEVKGFQLHLKSALSGKIDAMNNTGYCYNNGIGVGVDQKEALRWYFKGAEKGNPISQHNLGYLYTNGYGINRDLVKAYEWYKKSAENEYSDGQYVVGEYFYEGRGVRKDIIKAIYWLNKAMENGNMAANGLLEEIIDQIVFF</sequence>
<dbReference type="InterPro" id="IPR006597">
    <property type="entry name" value="Sel1-like"/>
</dbReference>
<dbReference type="InterPro" id="IPR001245">
    <property type="entry name" value="Ser-Thr/Tyr_kinase_cat_dom"/>
</dbReference>
<dbReference type="SUPFAM" id="SSF56112">
    <property type="entry name" value="Protein kinase-like (PK-like)"/>
    <property type="match status" value="1"/>
</dbReference>
<dbReference type="AlphaFoldDB" id="A0A397IQW8"/>
<dbReference type="InterPro" id="IPR050767">
    <property type="entry name" value="Sel1_AlgK"/>
</dbReference>
<dbReference type="PANTHER" id="PTHR11102">
    <property type="entry name" value="SEL-1-LIKE PROTEIN"/>
    <property type="match status" value="1"/>
</dbReference>
<accession>A0A397IQW8</accession>
<dbReference type="PANTHER" id="PTHR11102:SF160">
    <property type="entry name" value="ERAD-ASSOCIATED E3 UBIQUITIN-PROTEIN LIGASE COMPONENT HRD3"/>
    <property type="match status" value="1"/>
</dbReference>
<dbReference type="SMART" id="SM00671">
    <property type="entry name" value="SEL1"/>
    <property type="match status" value="7"/>
</dbReference>
<evidence type="ECO:0000313" key="4">
    <source>
        <dbReference type="Proteomes" id="UP000266861"/>
    </source>
</evidence>
<reference evidence="3 4" key="1">
    <citation type="submission" date="2018-08" db="EMBL/GenBank/DDBJ databases">
        <title>Genome and evolution of the arbuscular mycorrhizal fungus Diversispora epigaea (formerly Glomus versiforme) and its bacterial endosymbionts.</title>
        <authorList>
            <person name="Sun X."/>
            <person name="Fei Z."/>
            <person name="Harrison M."/>
        </authorList>
    </citation>
    <scope>NUCLEOTIDE SEQUENCE [LARGE SCALE GENOMIC DNA]</scope>
    <source>
        <strain evidence="3 4">IT104</strain>
    </source>
</reference>
<feature type="domain" description="Protein kinase" evidence="2">
    <location>
        <begin position="38"/>
        <end position="302"/>
    </location>
</feature>
<evidence type="ECO:0000313" key="3">
    <source>
        <dbReference type="EMBL" id="RHZ78351.1"/>
    </source>
</evidence>
<dbReference type="GO" id="GO:0004672">
    <property type="term" value="F:protein kinase activity"/>
    <property type="evidence" value="ECO:0007669"/>
    <property type="project" value="InterPro"/>
</dbReference>
<dbReference type="Pfam" id="PF08238">
    <property type="entry name" value="Sel1"/>
    <property type="match status" value="7"/>
</dbReference>
<organism evidence="3 4">
    <name type="scientific">Diversispora epigaea</name>
    <dbReference type="NCBI Taxonomy" id="1348612"/>
    <lineage>
        <taxon>Eukaryota</taxon>
        <taxon>Fungi</taxon>
        <taxon>Fungi incertae sedis</taxon>
        <taxon>Mucoromycota</taxon>
        <taxon>Glomeromycotina</taxon>
        <taxon>Glomeromycetes</taxon>
        <taxon>Diversisporales</taxon>
        <taxon>Diversisporaceae</taxon>
        <taxon>Diversispora</taxon>
    </lineage>
</organism>
<dbReference type="Gene3D" id="1.10.510.10">
    <property type="entry name" value="Transferase(Phosphotransferase) domain 1"/>
    <property type="match status" value="1"/>
</dbReference>
<dbReference type="GO" id="GO:0005524">
    <property type="term" value="F:ATP binding"/>
    <property type="evidence" value="ECO:0007669"/>
    <property type="project" value="InterPro"/>
</dbReference>
<name>A0A397IQW8_9GLOM</name>
<dbReference type="PROSITE" id="PS50011">
    <property type="entry name" value="PROTEIN_KINASE_DOM"/>
    <property type="match status" value="1"/>
</dbReference>